<feature type="domain" description="HMG box" evidence="5">
    <location>
        <begin position="156"/>
        <end position="219"/>
    </location>
</feature>
<dbReference type="SMART" id="SM00398">
    <property type="entry name" value="HMG"/>
    <property type="match status" value="2"/>
</dbReference>
<dbReference type="InterPro" id="IPR050342">
    <property type="entry name" value="HMGB"/>
</dbReference>
<dbReference type="Proteomes" id="UP000292052">
    <property type="component" value="Unassembled WGS sequence"/>
</dbReference>
<dbReference type="InterPro" id="IPR009071">
    <property type="entry name" value="HMG_box_dom"/>
</dbReference>
<keyword evidence="7" id="KW-1185">Reference proteome</keyword>
<comment type="caution">
    <text evidence="6">The sequence shown here is derived from an EMBL/GenBank/DDBJ whole genome shotgun (WGS) entry which is preliminary data.</text>
</comment>
<feature type="region of interest" description="Disordered" evidence="4">
    <location>
        <begin position="246"/>
        <end position="289"/>
    </location>
</feature>
<dbReference type="GO" id="GO:0006357">
    <property type="term" value="P:regulation of transcription by RNA polymerase II"/>
    <property type="evidence" value="ECO:0007669"/>
    <property type="project" value="TreeGrafter"/>
</dbReference>
<proteinExistence type="predicted"/>
<evidence type="ECO:0000256" key="3">
    <source>
        <dbReference type="SAM" id="Coils"/>
    </source>
</evidence>
<dbReference type="GO" id="GO:0003677">
    <property type="term" value="F:DNA binding"/>
    <property type="evidence" value="ECO:0007669"/>
    <property type="project" value="UniProtKB-UniRule"/>
</dbReference>
<dbReference type="InterPro" id="IPR036910">
    <property type="entry name" value="HMG_box_dom_sf"/>
</dbReference>
<accession>A0A482VH38</accession>
<dbReference type="GO" id="GO:0005634">
    <property type="term" value="C:nucleus"/>
    <property type="evidence" value="ECO:0007669"/>
    <property type="project" value="UniProtKB-UniRule"/>
</dbReference>
<feature type="coiled-coil region" evidence="3">
    <location>
        <begin position="190"/>
        <end position="221"/>
    </location>
</feature>
<protein>
    <submittedName>
        <fullName evidence="6">HMG box domain containing protein</fullName>
    </submittedName>
</protein>
<keyword evidence="2" id="KW-0539">Nucleus</keyword>
<evidence type="ECO:0000256" key="2">
    <source>
        <dbReference type="PROSITE-ProRule" id="PRU00267"/>
    </source>
</evidence>
<evidence type="ECO:0000313" key="7">
    <source>
        <dbReference type="Proteomes" id="UP000292052"/>
    </source>
</evidence>
<dbReference type="PROSITE" id="PS50118">
    <property type="entry name" value="HMG_BOX_2"/>
    <property type="match status" value="2"/>
</dbReference>
<feature type="DNA-binding region" description="HMG box" evidence="2">
    <location>
        <begin position="51"/>
        <end position="119"/>
    </location>
</feature>
<dbReference type="AlphaFoldDB" id="A0A482VH38"/>
<evidence type="ECO:0000256" key="1">
    <source>
        <dbReference type="ARBA" id="ARBA00023125"/>
    </source>
</evidence>
<dbReference type="Pfam" id="PF09011">
    <property type="entry name" value="HMG_box_2"/>
    <property type="match status" value="1"/>
</dbReference>
<evidence type="ECO:0000313" key="6">
    <source>
        <dbReference type="EMBL" id="RZC27719.1"/>
    </source>
</evidence>
<evidence type="ECO:0000259" key="5">
    <source>
        <dbReference type="PROSITE" id="PS50118"/>
    </source>
</evidence>
<dbReference type="Pfam" id="PF00505">
    <property type="entry name" value="HMG_box"/>
    <property type="match status" value="1"/>
</dbReference>
<name>A0A482VH38_ASBVE</name>
<feature type="domain" description="HMG box" evidence="5">
    <location>
        <begin position="51"/>
        <end position="119"/>
    </location>
</feature>
<dbReference type="OrthoDB" id="5550281at2759"/>
<keyword evidence="1 2" id="KW-0238">DNA-binding</keyword>
<dbReference type="PANTHER" id="PTHR48112:SF22">
    <property type="entry name" value="MITOCHONDRIAL TRANSCRIPTION FACTOR A, ISOFORM B"/>
    <property type="match status" value="1"/>
</dbReference>
<dbReference type="Gene3D" id="1.10.30.10">
    <property type="entry name" value="High mobility group box domain"/>
    <property type="match status" value="2"/>
</dbReference>
<dbReference type="STRING" id="1661398.A0A482VH38"/>
<dbReference type="EMBL" id="QDEB01103043">
    <property type="protein sequence ID" value="RZC27719.1"/>
    <property type="molecule type" value="Genomic_DNA"/>
</dbReference>
<dbReference type="SUPFAM" id="SSF47095">
    <property type="entry name" value="HMG-box"/>
    <property type="match status" value="2"/>
</dbReference>
<dbReference type="CDD" id="cd00084">
    <property type="entry name" value="HMG-box_SF"/>
    <property type="match status" value="1"/>
</dbReference>
<keyword evidence="3" id="KW-0175">Coiled coil</keyword>
<gene>
    <name evidence="6" type="ORF">BDFB_010524</name>
</gene>
<feature type="DNA-binding region" description="HMG box" evidence="2">
    <location>
        <begin position="156"/>
        <end position="219"/>
    </location>
</feature>
<dbReference type="PANTHER" id="PTHR48112">
    <property type="entry name" value="HIGH MOBILITY GROUP PROTEIN DSP1"/>
    <property type="match status" value="1"/>
</dbReference>
<organism evidence="6 7">
    <name type="scientific">Asbolus verrucosus</name>
    <name type="common">Desert ironclad beetle</name>
    <dbReference type="NCBI Taxonomy" id="1661398"/>
    <lineage>
        <taxon>Eukaryota</taxon>
        <taxon>Metazoa</taxon>
        <taxon>Ecdysozoa</taxon>
        <taxon>Arthropoda</taxon>
        <taxon>Hexapoda</taxon>
        <taxon>Insecta</taxon>
        <taxon>Pterygota</taxon>
        <taxon>Neoptera</taxon>
        <taxon>Endopterygota</taxon>
        <taxon>Coleoptera</taxon>
        <taxon>Polyphaga</taxon>
        <taxon>Cucujiformia</taxon>
        <taxon>Tenebrionidae</taxon>
        <taxon>Pimeliinae</taxon>
        <taxon>Asbolus</taxon>
    </lineage>
</organism>
<reference evidence="6 7" key="1">
    <citation type="submission" date="2017-03" db="EMBL/GenBank/DDBJ databases">
        <title>Genome of the blue death feigning beetle - Asbolus verrucosus.</title>
        <authorList>
            <person name="Rider S.D."/>
        </authorList>
    </citation>
    <scope>NUCLEOTIDE SEQUENCE [LARGE SCALE GENOMIC DNA]</scope>
    <source>
        <strain evidence="6">Butters</strain>
        <tissue evidence="6">Head and leg muscle</tissue>
    </source>
</reference>
<sequence length="289" mass="33768">MPGQGLFWRAANLVHNCSLLRNFRVLQINQVSGIRQKVSEKLKELKVPDKPKRPLTAYFRFVQDQRPAIVKSHPDWKVTEISKQCASDWKMIDPAIKEQYERNYKAELEEYAKKYLEYSEKLTCEQKDALKEYNKEAREAKARRRYRKKVREHNKPKRPIGAYMLYILEQSKLQNKKYVQLLSDLKGTWAEMSKEEKSKYIEAAAQAKKQYDEELRVWELKMIKNGNVDLVRYKTLLNYTVVDKPKTESGHASLPPSPSARSAEGIVNIKESQDRVEQADISPSDGKKT</sequence>
<evidence type="ECO:0000256" key="4">
    <source>
        <dbReference type="SAM" id="MobiDB-lite"/>
    </source>
</evidence>